<reference evidence="2 3" key="1">
    <citation type="submission" date="2024-01" db="EMBL/GenBank/DDBJ databases">
        <title>Seven novel Bacillus-like species.</title>
        <authorList>
            <person name="Liu G."/>
        </authorList>
    </citation>
    <scope>NUCLEOTIDE SEQUENCE [LARGE SCALE GENOMIC DNA]</scope>
    <source>
        <strain evidence="2 3">FJAT-53711</strain>
    </source>
</reference>
<dbReference type="Gene3D" id="1.20.120.450">
    <property type="entry name" value="dinb family like domain"/>
    <property type="match status" value="1"/>
</dbReference>
<organism evidence="2 3">
    <name type="scientific">Bacillus yunxiaonensis</name>
    <dbReference type="NCBI Taxonomy" id="3127665"/>
    <lineage>
        <taxon>Bacteria</taxon>
        <taxon>Bacillati</taxon>
        <taxon>Bacillota</taxon>
        <taxon>Bacilli</taxon>
        <taxon>Bacillales</taxon>
        <taxon>Bacillaceae</taxon>
        <taxon>Bacillus</taxon>
    </lineage>
</organism>
<evidence type="ECO:0000313" key="2">
    <source>
        <dbReference type="EMBL" id="MEI4828224.1"/>
    </source>
</evidence>
<evidence type="ECO:0000313" key="3">
    <source>
        <dbReference type="Proteomes" id="UP001367922"/>
    </source>
</evidence>
<protein>
    <submittedName>
        <fullName evidence="2">DinB family protein</fullName>
    </submittedName>
</protein>
<name>A0ABU8FSP1_9BACI</name>
<comment type="caution">
    <text evidence="2">The sequence shown here is derived from an EMBL/GenBank/DDBJ whole genome shotgun (WGS) entry which is preliminary data.</text>
</comment>
<evidence type="ECO:0000259" key="1">
    <source>
        <dbReference type="Pfam" id="PF12867"/>
    </source>
</evidence>
<dbReference type="InterPro" id="IPR034660">
    <property type="entry name" value="DinB/YfiT-like"/>
</dbReference>
<proteinExistence type="predicted"/>
<keyword evidence="3" id="KW-1185">Reference proteome</keyword>
<dbReference type="Proteomes" id="UP001367922">
    <property type="component" value="Unassembled WGS sequence"/>
</dbReference>
<feature type="domain" description="DinB-like" evidence="1">
    <location>
        <begin position="33"/>
        <end position="147"/>
    </location>
</feature>
<accession>A0ABU8FSP1</accession>
<sequence>MRNSIHCVIGELNELILFLISLEAVNEKIFFSPICEGKWSTAAIISHFMYWDRYILEERLEGMVNGDLLPKSKVNLEDMNRLAEEYAHSGISKAQLIQEVCETRRRLLDLLVDSNLEVIFHIGSNEMTVNEYFKGMMEHDNHHIKQIKEFLSFGGSKS</sequence>
<dbReference type="Pfam" id="PF12867">
    <property type="entry name" value="DinB_2"/>
    <property type="match status" value="1"/>
</dbReference>
<dbReference type="SUPFAM" id="SSF109854">
    <property type="entry name" value="DinB/YfiT-like putative metalloenzymes"/>
    <property type="match status" value="1"/>
</dbReference>
<dbReference type="InterPro" id="IPR024775">
    <property type="entry name" value="DinB-like"/>
</dbReference>
<gene>
    <name evidence="2" type="ORF">WAX78_01930</name>
</gene>
<dbReference type="EMBL" id="JBAWSV010000001">
    <property type="protein sequence ID" value="MEI4828224.1"/>
    <property type="molecule type" value="Genomic_DNA"/>
</dbReference>
<dbReference type="RefSeq" id="WP_336480618.1">
    <property type="nucleotide sequence ID" value="NZ_JBAWSV010000001.1"/>
</dbReference>